<dbReference type="Pfam" id="PF00563">
    <property type="entry name" value="EAL"/>
    <property type="match status" value="1"/>
</dbReference>
<keyword evidence="2" id="KW-1003">Cell membrane</keyword>
<dbReference type="CDD" id="cd01948">
    <property type="entry name" value="EAL"/>
    <property type="match status" value="1"/>
</dbReference>
<dbReference type="InterPro" id="IPR050706">
    <property type="entry name" value="Cyclic-di-GMP_PDE-like"/>
</dbReference>
<comment type="subcellular location">
    <subcellularLocation>
        <location evidence="1">Cell membrane</location>
        <topology evidence="1">Multi-pass membrane protein</topology>
    </subcellularLocation>
</comment>
<dbReference type="InterPro" id="IPR043128">
    <property type="entry name" value="Rev_trsase/Diguanyl_cyclase"/>
</dbReference>
<dbReference type="Proteomes" id="UP000886886">
    <property type="component" value="Unassembled WGS sequence"/>
</dbReference>
<dbReference type="AlphaFoldDB" id="A0A9D1D1N6"/>
<dbReference type="Gene3D" id="3.30.70.270">
    <property type="match status" value="1"/>
</dbReference>
<comment type="caution">
    <text evidence="8">The sequence shown here is derived from an EMBL/GenBank/DDBJ whole genome shotgun (WGS) entry which is preliminary data.</text>
</comment>
<dbReference type="CDD" id="cd18773">
    <property type="entry name" value="PDC1_HK_sensor"/>
    <property type="match status" value="1"/>
</dbReference>
<dbReference type="InterPro" id="IPR000160">
    <property type="entry name" value="GGDEF_dom"/>
</dbReference>
<dbReference type="SUPFAM" id="SSF55073">
    <property type="entry name" value="Nucleotide cyclase"/>
    <property type="match status" value="1"/>
</dbReference>
<dbReference type="Pfam" id="PF02743">
    <property type="entry name" value="dCache_1"/>
    <property type="match status" value="1"/>
</dbReference>
<accession>A0A9D1D1N6</accession>
<dbReference type="SMART" id="SM00267">
    <property type="entry name" value="GGDEF"/>
    <property type="match status" value="1"/>
</dbReference>
<evidence type="ECO:0000259" key="7">
    <source>
        <dbReference type="PROSITE" id="PS50883"/>
    </source>
</evidence>
<proteinExistence type="predicted"/>
<dbReference type="InterPro" id="IPR029787">
    <property type="entry name" value="Nucleotide_cyclase"/>
</dbReference>
<dbReference type="Gene3D" id="3.20.20.450">
    <property type="entry name" value="EAL domain"/>
    <property type="match status" value="1"/>
</dbReference>
<dbReference type="EMBL" id="DVFT01000188">
    <property type="protein sequence ID" value="HIQ97415.1"/>
    <property type="molecule type" value="Genomic_DNA"/>
</dbReference>
<evidence type="ECO:0000313" key="9">
    <source>
        <dbReference type="Proteomes" id="UP000886886"/>
    </source>
</evidence>
<dbReference type="InterPro" id="IPR033479">
    <property type="entry name" value="dCache_1"/>
</dbReference>
<evidence type="ECO:0000256" key="2">
    <source>
        <dbReference type="ARBA" id="ARBA00022475"/>
    </source>
</evidence>
<evidence type="ECO:0000256" key="1">
    <source>
        <dbReference type="ARBA" id="ARBA00004651"/>
    </source>
</evidence>
<dbReference type="PANTHER" id="PTHR33121">
    <property type="entry name" value="CYCLIC DI-GMP PHOSPHODIESTERASE PDEF"/>
    <property type="match status" value="1"/>
</dbReference>
<dbReference type="SUPFAM" id="SSF141868">
    <property type="entry name" value="EAL domain-like"/>
    <property type="match status" value="1"/>
</dbReference>
<dbReference type="InterPro" id="IPR001633">
    <property type="entry name" value="EAL_dom"/>
</dbReference>
<organism evidence="8 9">
    <name type="scientific">Candidatus Limivivens merdigallinarum</name>
    <dbReference type="NCBI Taxonomy" id="2840859"/>
    <lineage>
        <taxon>Bacteria</taxon>
        <taxon>Bacillati</taxon>
        <taxon>Bacillota</taxon>
        <taxon>Clostridia</taxon>
        <taxon>Lachnospirales</taxon>
        <taxon>Lachnospiraceae</taxon>
        <taxon>Lachnospiraceae incertae sedis</taxon>
        <taxon>Candidatus Limivivens</taxon>
    </lineage>
</organism>
<keyword evidence="4 6" id="KW-1133">Transmembrane helix</keyword>
<dbReference type="PROSITE" id="PS50883">
    <property type="entry name" value="EAL"/>
    <property type="match status" value="1"/>
</dbReference>
<evidence type="ECO:0000313" key="8">
    <source>
        <dbReference type="EMBL" id="HIQ97415.1"/>
    </source>
</evidence>
<name>A0A9D1D1N6_9FIRM</name>
<protein>
    <submittedName>
        <fullName evidence="8">EAL domain-containing protein</fullName>
    </submittedName>
</protein>
<dbReference type="GO" id="GO:0005886">
    <property type="term" value="C:plasma membrane"/>
    <property type="evidence" value="ECO:0007669"/>
    <property type="project" value="UniProtKB-SubCell"/>
</dbReference>
<feature type="domain" description="EAL" evidence="7">
    <location>
        <begin position="499"/>
        <end position="755"/>
    </location>
</feature>
<dbReference type="Gene3D" id="3.30.450.20">
    <property type="entry name" value="PAS domain"/>
    <property type="match status" value="1"/>
</dbReference>
<evidence type="ECO:0000256" key="3">
    <source>
        <dbReference type="ARBA" id="ARBA00022692"/>
    </source>
</evidence>
<keyword evidence="5 6" id="KW-0472">Membrane</keyword>
<sequence>MIDQKLQKQLRKAMILVFLIIAIVFVIGGLFSAYLYNSRQDSIHAQVIAEVEEYKNRIMKQLEADFQTLSTLSAFLDSNNTADKESLAQRLDASNQSNSFLTLIYFDLDGTGVISTLGQDPIKDASLSDLSEEGRRVVELALKGENAVSKMFQSAVSGNQLFVYSVPVYDGDTIIGALAASDHMEIFADILSGNTVFGGGGYIHLLSSSGTFLVRSSKTVVKADIPSLFDGPYLSGESRETVRKALENGERVFSSFNYEGKSYPFLLEPVGLNDWYLFCVNTGEGLTANFNTSALVTEIVFALILILLLFFMLYGYRLLRNYNKSLTRLAYCDPITGAENISRFRQRLLEILPESGGAVVKFSIRQFSFLNEIFGNEKTTRLLCQITETAGHHFHSGEFFCHHTEDIFYFFLAETDEQTIRSRLDTFLQELGHKTDISQTNYQLAFYCGVALSQGGGDPEQTADILMTHVQFALNKAEGSHSNFIWFFDSELHKQEELENYIESHMHQALAKEEFKLFLQPKKNLKTGELESAEALVRWKPDDGRLLFPNQFIPLFEQNGFCVELDLYMVEQACRLIRSWIDCEIVPIPISVNQSKLLFFEPDYVQTLEGILERYQVSPKFIILEILEGLALENVEELNKKISQLQEAGFRISLDDFGSGYSSMNTLSRLKINELKLDRGFLLSAAGPEHEKSRLIMGQIIQLSHQLDISTVSEGVETAEDEEFIRSIGCDVGQGYFYHRPISAKEFHEIYMAEPGKRSMNVSAASANPKSD</sequence>
<reference evidence="8" key="2">
    <citation type="journal article" date="2021" name="PeerJ">
        <title>Extensive microbial diversity within the chicken gut microbiome revealed by metagenomics and culture.</title>
        <authorList>
            <person name="Gilroy R."/>
            <person name="Ravi A."/>
            <person name="Getino M."/>
            <person name="Pursley I."/>
            <person name="Horton D.L."/>
            <person name="Alikhan N.F."/>
            <person name="Baker D."/>
            <person name="Gharbi K."/>
            <person name="Hall N."/>
            <person name="Watson M."/>
            <person name="Adriaenssens E.M."/>
            <person name="Foster-Nyarko E."/>
            <person name="Jarju S."/>
            <person name="Secka A."/>
            <person name="Antonio M."/>
            <person name="Oren A."/>
            <person name="Chaudhuri R.R."/>
            <person name="La Ragione R."/>
            <person name="Hildebrand F."/>
            <person name="Pallen M.J."/>
        </authorList>
    </citation>
    <scope>NUCLEOTIDE SEQUENCE</scope>
    <source>
        <strain evidence="8">ChiSjej3B21-11622</strain>
    </source>
</reference>
<evidence type="ECO:0000256" key="4">
    <source>
        <dbReference type="ARBA" id="ARBA00022989"/>
    </source>
</evidence>
<dbReference type="Pfam" id="PF00990">
    <property type="entry name" value="GGDEF"/>
    <property type="match status" value="1"/>
</dbReference>
<evidence type="ECO:0000256" key="5">
    <source>
        <dbReference type="ARBA" id="ARBA00023136"/>
    </source>
</evidence>
<evidence type="ECO:0000256" key="6">
    <source>
        <dbReference type="SAM" id="Phobius"/>
    </source>
</evidence>
<dbReference type="PANTHER" id="PTHR33121:SF70">
    <property type="entry name" value="SIGNALING PROTEIN YKOW"/>
    <property type="match status" value="1"/>
</dbReference>
<dbReference type="InterPro" id="IPR035919">
    <property type="entry name" value="EAL_sf"/>
</dbReference>
<dbReference type="GO" id="GO:0071111">
    <property type="term" value="F:cyclic-guanylate-specific phosphodiesterase activity"/>
    <property type="evidence" value="ECO:0007669"/>
    <property type="project" value="InterPro"/>
</dbReference>
<gene>
    <name evidence="8" type="ORF">IAB26_12745</name>
</gene>
<feature type="transmembrane region" description="Helical" evidence="6">
    <location>
        <begin position="12"/>
        <end position="36"/>
    </location>
</feature>
<feature type="transmembrane region" description="Helical" evidence="6">
    <location>
        <begin position="299"/>
        <end position="319"/>
    </location>
</feature>
<dbReference type="SMART" id="SM00052">
    <property type="entry name" value="EAL"/>
    <property type="match status" value="1"/>
</dbReference>
<keyword evidence="3 6" id="KW-0812">Transmembrane</keyword>
<reference evidence="8" key="1">
    <citation type="submission" date="2020-10" db="EMBL/GenBank/DDBJ databases">
        <authorList>
            <person name="Gilroy R."/>
        </authorList>
    </citation>
    <scope>NUCLEOTIDE SEQUENCE</scope>
    <source>
        <strain evidence="8">ChiSjej3B21-11622</strain>
    </source>
</reference>